<evidence type="ECO:0000259" key="4">
    <source>
        <dbReference type="PROSITE" id="PS01124"/>
    </source>
</evidence>
<dbReference type="Proteomes" id="UP000310636">
    <property type="component" value="Unassembled WGS sequence"/>
</dbReference>
<dbReference type="SUPFAM" id="SSF46689">
    <property type="entry name" value="Homeodomain-like"/>
    <property type="match status" value="2"/>
</dbReference>
<dbReference type="PANTHER" id="PTHR43280:SF28">
    <property type="entry name" value="HTH-TYPE TRANSCRIPTIONAL ACTIVATOR RHAS"/>
    <property type="match status" value="1"/>
</dbReference>
<keyword evidence="2" id="KW-0238">DNA-binding</keyword>
<dbReference type="EMBL" id="SSOB01000026">
    <property type="protein sequence ID" value="THF76209.1"/>
    <property type="molecule type" value="Genomic_DNA"/>
</dbReference>
<organism evidence="5 6">
    <name type="scientific">Cohnella fermenti</name>
    <dbReference type="NCBI Taxonomy" id="2565925"/>
    <lineage>
        <taxon>Bacteria</taxon>
        <taxon>Bacillati</taxon>
        <taxon>Bacillota</taxon>
        <taxon>Bacilli</taxon>
        <taxon>Bacillales</taxon>
        <taxon>Paenibacillaceae</taxon>
        <taxon>Cohnella</taxon>
    </lineage>
</organism>
<dbReference type="InterPro" id="IPR014710">
    <property type="entry name" value="RmlC-like_jellyroll"/>
</dbReference>
<dbReference type="InterPro" id="IPR009057">
    <property type="entry name" value="Homeodomain-like_sf"/>
</dbReference>
<evidence type="ECO:0000256" key="2">
    <source>
        <dbReference type="ARBA" id="ARBA00023125"/>
    </source>
</evidence>
<dbReference type="Gene3D" id="2.60.120.10">
    <property type="entry name" value="Jelly Rolls"/>
    <property type="match status" value="1"/>
</dbReference>
<accession>A0A4S4BMX0</accession>
<evidence type="ECO:0000256" key="1">
    <source>
        <dbReference type="ARBA" id="ARBA00023015"/>
    </source>
</evidence>
<proteinExistence type="predicted"/>
<dbReference type="InterPro" id="IPR037923">
    <property type="entry name" value="HTH-like"/>
</dbReference>
<keyword evidence="6" id="KW-1185">Reference proteome</keyword>
<evidence type="ECO:0000256" key="3">
    <source>
        <dbReference type="ARBA" id="ARBA00023163"/>
    </source>
</evidence>
<dbReference type="InterPro" id="IPR020449">
    <property type="entry name" value="Tscrpt_reg_AraC-type_HTH"/>
</dbReference>
<protein>
    <submittedName>
        <fullName evidence="5">Helix-turn-helix domain-containing protein</fullName>
    </submittedName>
</protein>
<keyword evidence="3" id="KW-0804">Transcription</keyword>
<dbReference type="SMART" id="SM00342">
    <property type="entry name" value="HTH_ARAC"/>
    <property type="match status" value="1"/>
</dbReference>
<evidence type="ECO:0000313" key="6">
    <source>
        <dbReference type="Proteomes" id="UP000310636"/>
    </source>
</evidence>
<dbReference type="Pfam" id="PF12833">
    <property type="entry name" value="HTH_18"/>
    <property type="match status" value="1"/>
</dbReference>
<dbReference type="CDD" id="cd02208">
    <property type="entry name" value="cupin_RmlC-like"/>
    <property type="match status" value="1"/>
</dbReference>
<dbReference type="PRINTS" id="PR00032">
    <property type="entry name" value="HTHARAC"/>
</dbReference>
<dbReference type="InterPro" id="IPR018060">
    <property type="entry name" value="HTH_AraC"/>
</dbReference>
<keyword evidence="1" id="KW-0805">Transcription regulation</keyword>
<dbReference type="GO" id="GO:0003700">
    <property type="term" value="F:DNA-binding transcription factor activity"/>
    <property type="evidence" value="ECO:0007669"/>
    <property type="project" value="InterPro"/>
</dbReference>
<dbReference type="Gene3D" id="1.10.10.60">
    <property type="entry name" value="Homeodomain-like"/>
    <property type="match status" value="2"/>
</dbReference>
<name>A0A4S4BMX0_9BACL</name>
<feature type="domain" description="HTH araC/xylS-type" evidence="4">
    <location>
        <begin position="324"/>
        <end position="422"/>
    </location>
</feature>
<comment type="caution">
    <text evidence="5">The sequence shown here is derived from an EMBL/GenBank/DDBJ whole genome shotgun (WGS) entry which is preliminary data.</text>
</comment>
<dbReference type="SUPFAM" id="SSF51215">
    <property type="entry name" value="Regulatory protein AraC"/>
    <property type="match status" value="1"/>
</dbReference>
<sequence>MRRSRRNEQQAAFPIIELPLLGVDGAPTPVDKNQLMIENIAGRYPERCRRIMREPNPRMNVAKAQKMDEWKHRGQSPIRCKRTQHCPLLLHNRETCCCSDLITQHPPYQTDPAEGMFTANAAHYNGSSMPLPPEERSSAMNNSTYHGGGSDPILFSYKRQNTESYYHHAHRGIELLYIYEGHGEIMVDNQTYPIENHSLVWFQPYQLHRVAVPLQSGLAYTRTNLTFDPHLLERYLAPFPLLERFYRTLWKGHLHRPFFPAMQHSPVPALLERMHLAQGTNAPGKEEEVGLLLLNLIQWLQSNLFKAEADAASSIPSRAHSHAEKITEWLEEHYKEPFKLEELAESLHLSPYHVSHVFKKSEGLTLSDYVIRRRVREACSLLANTSRSIQEIASELGGLSASYFCQMFKRAKGVSPEQYRRSIR</sequence>
<dbReference type="GO" id="GO:0043565">
    <property type="term" value="F:sequence-specific DNA binding"/>
    <property type="evidence" value="ECO:0007669"/>
    <property type="project" value="InterPro"/>
</dbReference>
<gene>
    <name evidence="5" type="ORF">E6C55_19460</name>
</gene>
<reference evidence="5 6" key="1">
    <citation type="submission" date="2019-04" db="EMBL/GenBank/DDBJ databases">
        <title>Cohnella sp. nov. isolated from preserved vegetables.</title>
        <authorList>
            <person name="Lin S.-Y."/>
            <person name="Hung M.-H."/>
            <person name="Young C.-C."/>
        </authorList>
    </citation>
    <scope>NUCLEOTIDE SEQUENCE [LARGE SCALE GENOMIC DNA]</scope>
    <source>
        <strain evidence="5 6">CC-MHH1044</strain>
    </source>
</reference>
<dbReference type="InterPro" id="IPR003313">
    <property type="entry name" value="AraC-bd"/>
</dbReference>
<evidence type="ECO:0000313" key="5">
    <source>
        <dbReference type="EMBL" id="THF76209.1"/>
    </source>
</evidence>
<dbReference type="OrthoDB" id="9809338at2"/>
<dbReference type="Pfam" id="PF02311">
    <property type="entry name" value="AraC_binding"/>
    <property type="match status" value="1"/>
</dbReference>
<dbReference type="AlphaFoldDB" id="A0A4S4BMX0"/>
<dbReference type="PROSITE" id="PS01124">
    <property type="entry name" value="HTH_ARAC_FAMILY_2"/>
    <property type="match status" value="1"/>
</dbReference>
<dbReference type="PANTHER" id="PTHR43280">
    <property type="entry name" value="ARAC-FAMILY TRANSCRIPTIONAL REGULATOR"/>
    <property type="match status" value="1"/>
</dbReference>